<evidence type="ECO:0000313" key="1">
    <source>
        <dbReference type="EMBL" id="OJG14473.1"/>
    </source>
</evidence>
<reference evidence="1 2" key="1">
    <citation type="submission" date="2014-12" db="EMBL/GenBank/DDBJ databases">
        <title>Draft genome sequences of 29 type strains of Enterococci.</title>
        <authorList>
            <person name="Zhong Z."/>
            <person name="Sun Z."/>
            <person name="Liu W."/>
            <person name="Zhang W."/>
            <person name="Zhang H."/>
        </authorList>
    </citation>
    <scope>NUCLEOTIDE SEQUENCE [LARGE SCALE GENOMIC DNA]</scope>
    <source>
        <strain evidence="1 2">DSM 21207</strain>
    </source>
</reference>
<dbReference type="RefSeq" id="WP_379923985.1">
    <property type="nucleotide sequence ID" value="NZ_JBHLVQ010000008.1"/>
</dbReference>
<sequence>MNYSGAIITPIIAKEAKAFADIQLEAKKLFGIIQQSEKIEQAM</sequence>
<dbReference type="EMBL" id="JXKG01000017">
    <property type="protein sequence ID" value="OJG14473.1"/>
    <property type="molecule type" value="Genomic_DNA"/>
</dbReference>
<accession>A0A1L8R3X6</accession>
<comment type="caution">
    <text evidence="1">The sequence shown here is derived from an EMBL/GenBank/DDBJ whole genome shotgun (WGS) entry which is preliminary data.</text>
</comment>
<dbReference type="AlphaFoldDB" id="A0A1L8R3X6"/>
<gene>
    <name evidence="1" type="ORF">RU96_GL000803</name>
</gene>
<dbReference type="Proteomes" id="UP000182835">
    <property type="component" value="Unassembled WGS sequence"/>
</dbReference>
<evidence type="ECO:0000313" key="2">
    <source>
        <dbReference type="Proteomes" id="UP000182835"/>
    </source>
</evidence>
<proteinExistence type="predicted"/>
<organism evidence="1 2">
    <name type="scientific">Enterococcus canintestini</name>
    <dbReference type="NCBI Taxonomy" id="317010"/>
    <lineage>
        <taxon>Bacteria</taxon>
        <taxon>Bacillati</taxon>
        <taxon>Bacillota</taxon>
        <taxon>Bacilli</taxon>
        <taxon>Lactobacillales</taxon>
        <taxon>Enterococcaceae</taxon>
        <taxon>Enterococcus</taxon>
    </lineage>
</organism>
<name>A0A1L8R3X6_9ENTE</name>
<protein>
    <submittedName>
        <fullName evidence="1">Uncharacterized protein</fullName>
    </submittedName>
</protein>